<reference evidence="13" key="3">
    <citation type="submission" date="2015-02" db="UniProtKB">
        <authorList>
            <consortium name="EnsemblProtists"/>
        </authorList>
    </citation>
    <scope>IDENTIFICATION</scope>
    <source>
        <strain evidence="13">DAOM BR144</strain>
    </source>
</reference>
<keyword evidence="3 9" id="KW-0479">Metal-binding</keyword>
<feature type="binding site" evidence="9">
    <location>
        <position position="269"/>
    </location>
    <ligand>
        <name>Zn(2+)</name>
        <dbReference type="ChEBI" id="CHEBI:29105"/>
        <label>2</label>
    </ligand>
</feature>
<dbReference type="SMART" id="SM00249">
    <property type="entry name" value="PHD"/>
    <property type="match status" value="1"/>
</dbReference>
<dbReference type="OMA" id="LYCICKG"/>
<feature type="domain" description="PHD-type" evidence="12">
    <location>
        <begin position="248"/>
        <end position="301"/>
    </location>
</feature>
<evidence type="ECO:0000256" key="6">
    <source>
        <dbReference type="ARBA" id="ARBA00022853"/>
    </source>
</evidence>
<feature type="site" description="Histone H3K4me3 binding" evidence="8">
    <location>
        <position position="265"/>
    </location>
</feature>
<dbReference type="SUPFAM" id="SSF46785">
    <property type="entry name" value="Winged helix' DNA-binding domain"/>
    <property type="match status" value="1"/>
</dbReference>
<keyword evidence="14" id="KW-1185">Reference proteome</keyword>
<comment type="subcellular location">
    <subcellularLocation>
        <location evidence="1">Nucleus</location>
    </subcellularLocation>
</comment>
<dbReference type="PANTHER" id="PTHR10333:SF42">
    <property type="entry name" value="INHIBITOR OF GROWTH PROTEIN 5"/>
    <property type="match status" value="1"/>
</dbReference>
<keyword evidence="5 9" id="KW-0862">Zinc</keyword>
<dbReference type="InterPro" id="IPR019787">
    <property type="entry name" value="Znf_PHD-finger"/>
</dbReference>
<evidence type="ECO:0000256" key="3">
    <source>
        <dbReference type="ARBA" id="ARBA00022723"/>
    </source>
</evidence>
<dbReference type="EMBL" id="ADOS01001599">
    <property type="status" value="NOT_ANNOTATED_CDS"/>
    <property type="molecule type" value="Genomic_DNA"/>
</dbReference>
<dbReference type="InParanoid" id="K3XC02"/>
<dbReference type="Pfam" id="PF00628">
    <property type="entry name" value="PHD"/>
    <property type="match status" value="1"/>
</dbReference>
<accession>K3XC02</accession>
<reference evidence="14" key="1">
    <citation type="journal article" date="2010" name="Genome Biol.">
        <title>Genome sequence of the necrotrophic plant pathogen Pythium ultimum reveals original pathogenicity mechanisms and effector repertoire.</title>
        <authorList>
            <person name="Levesque C.A."/>
            <person name="Brouwer H."/>
            <person name="Cano L."/>
            <person name="Hamilton J.P."/>
            <person name="Holt C."/>
            <person name="Huitema E."/>
            <person name="Raffaele S."/>
            <person name="Robideau G.P."/>
            <person name="Thines M."/>
            <person name="Win J."/>
            <person name="Zerillo M.M."/>
            <person name="Beakes G.W."/>
            <person name="Boore J.L."/>
            <person name="Busam D."/>
            <person name="Dumas B."/>
            <person name="Ferriera S."/>
            <person name="Fuerstenberg S.I."/>
            <person name="Gachon C.M."/>
            <person name="Gaulin E."/>
            <person name="Govers F."/>
            <person name="Grenville-Briggs L."/>
            <person name="Horner N."/>
            <person name="Hostetler J."/>
            <person name="Jiang R.H."/>
            <person name="Johnson J."/>
            <person name="Krajaejun T."/>
            <person name="Lin H."/>
            <person name="Meijer H.J."/>
            <person name="Moore B."/>
            <person name="Morris P."/>
            <person name="Phuntmart V."/>
            <person name="Puiu D."/>
            <person name="Shetty J."/>
            <person name="Stajich J.E."/>
            <person name="Tripathy S."/>
            <person name="Wawra S."/>
            <person name="van West P."/>
            <person name="Whitty B.R."/>
            <person name="Coutinho P.M."/>
            <person name="Henrissat B."/>
            <person name="Martin F."/>
            <person name="Thomas P.D."/>
            <person name="Tyler B.M."/>
            <person name="De Vries R.P."/>
            <person name="Kamoun S."/>
            <person name="Yandell M."/>
            <person name="Tisserat N."/>
            <person name="Buell C.R."/>
        </authorList>
    </citation>
    <scope>NUCLEOTIDE SEQUENCE</scope>
    <source>
        <strain evidence="14">DAOM:BR144</strain>
    </source>
</reference>
<dbReference type="PROSITE" id="PS50016">
    <property type="entry name" value="ZF_PHD_2"/>
    <property type="match status" value="1"/>
</dbReference>
<sequence>MADLMCYAAALGATAPPSSTSGAGTSGSGRGDALRAARKAPLRSVRNEYPMGVAVDFTQLRANALRRYMAHHRIQEIPGSSQAQLAVIVARHFNEECQRADEEESISSFVSYLKEHQQVASASDSSHAPRSTLQTYDYHSDSANDDEDDDGDKENAHPGRRPQVVYDDDSEGEAHGYDDDEYYDEDDGMGDDDDDYQQDGDYDVLPHFTPRKRKPSSSGSSDKSSGKPQGKSNPQSGSSKNKKKRKTRVYCVCKGSSFGNMIACDNKKCLDRSNWYHMSCVGLNPAKDPPETWYCPTCQEQDPSEIPENQYRKPVASVTYGDMISHALAVLPQGKGTFKEICDFVEKQYESQLNWKLESDQRKSPVWKSSVRKILFSNMRFRKHPDDKGLFCLAA</sequence>
<dbReference type="Gene3D" id="6.10.160.20">
    <property type="match status" value="1"/>
</dbReference>
<evidence type="ECO:0000256" key="5">
    <source>
        <dbReference type="ARBA" id="ARBA00022833"/>
    </source>
</evidence>
<feature type="binding site" evidence="9">
    <location>
        <position position="295"/>
    </location>
    <ligand>
        <name>Zn(2+)</name>
        <dbReference type="ChEBI" id="CHEBI:29105"/>
        <label>2</label>
    </ligand>
</feature>
<protein>
    <recommendedName>
        <fullName evidence="12">PHD-type domain-containing protein</fullName>
    </recommendedName>
</protein>
<comment type="similarity">
    <text evidence="2">Belongs to the ING family.</text>
</comment>
<feature type="compositionally biased region" description="Acidic residues" evidence="11">
    <location>
        <begin position="178"/>
        <end position="202"/>
    </location>
</feature>
<dbReference type="Pfam" id="PF13867">
    <property type="entry name" value="SAP30_Sin3_bdg"/>
    <property type="match status" value="1"/>
</dbReference>
<feature type="site" description="Histone H3K4me3 binding" evidence="8">
    <location>
        <position position="275"/>
    </location>
</feature>
<dbReference type="HOGENOM" id="CLU_067232_0_0_1"/>
<evidence type="ECO:0000313" key="13">
    <source>
        <dbReference type="EnsemblProtists" id="PYU1_T014751"/>
    </source>
</evidence>
<feature type="binding site" evidence="9">
    <location>
        <position position="298"/>
    </location>
    <ligand>
        <name>Zn(2+)</name>
        <dbReference type="ChEBI" id="CHEBI:29105"/>
        <label>2</label>
    </ligand>
</feature>
<dbReference type="InterPro" id="IPR001965">
    <property type="entry name" value="Znf_PHD"/>
</dbReference>
<dbReference type="GO" id="GO:0008270">
    <property type="term" value="F:zinc ion binding"/>
    <property type="evidence" value="ECO:0007669"/>
    <property type="project" value="UniProtKB-KW"/>
</dbReference>
<dbReference type="InterPro" id="IPR038291">
    <property type="entry name" value="SAP30_C_sf"/>
</dbReference>
<evidence type="ECO:0000256" key="4">
    <source>
        <dbReference type="ARBA" id="ARBA00022771"/>
    </source>
</evidence>
<feature type="compositionally biased region" description="Low complexity" evidence="11">
    <location>
        <begin position="216"/>
        <end position="232"/>
    </location>
</feature>
<dbReference type="InterPro" id="IPR011011">
    <property type="entry name" value="Znf_FYVE_PHD"/>
</dbReference>
<organism evidence="13 14">
    <name type="scientific">Globisporangium ultimum (strain ATCC 200006 / CBS 805.95 / DAOM BR144)</name>
    <name type="common">Pythium ultimum</name>
    <dbReference type="NCBI Taxonomy" id="431595"/>
    <lineage>
        <taxon>Eukaryota</taxon>
        <taxon>Sar</taxon>
        <taxon>Stramenopiles</taxon>
        <taxon>Oomycota</taxon>
        <taxon>Peronosporomycetes</taxon>
        <taxon>Pythiales</taxon>
        <taxon>Pythiaceae</taxon>
        <taxon>Globisporangium</taxon>
    </lineage>
</organism>
<evidence type="ECO:0000256" key="7">
    <source>
        <dbReference type="ARBA" id="ARBA00023242"/>
    </source>
</evidence>
<evidence type="ECO:0000256" key="11">
    <source>
        <dbReference type="SAM" id="MobiDB-lite"/>
    </source>
</evidence>
<dbReference type="AlphaFoldDB" id="K3XC02"/>
<evidence type="ECO:0000256" key="8">
    <source>
        <dbReference type="PIRSR" id="PIRSR628651-50"/>
    </source>
</evidence>
<dbReference type="PANTHER" id="PTHR10333">
    <property type="entry name" value="INHIBITOR OF GROWTH PROTEIN"/>
    <property type="match status" value="1"/>
</dbReference>
<dbReference type="InterPro" id="IPR036388">
    <property type="entry name" value="WH-like_DNA-bd_sf"/>
</dbReference>
<keyword evidence="4 10" id="KW-0863">Zinc-finger</keyword>
<dbReference type="EnsemblProtists" id="PYU1_T014751">
    <property type="protein sequence ID" value="PYU1_T014751"/>
    <property type="gene ID" value="PYU1_G014720"/>
</dbReference>
<feature type="compositionally biased region" description="Acidic residues" evidence="11">
    <location>
        <begin position="143"/>
        <end position="152"/>
    </location>
</feature>
<dbReference type="GO" id="GO:0006325">
    <property type="term" value="P:chromatin organization"/>
    <property type="evidence" value="ECO:0007669"/>
    <property type="project" value="UniProtKB-KW"/>
</dbReference>
<dbReference type="SUPFAM" id="SSF57903">
    <property type="entry name" value="FYVE/PHD zinc finger"/>
    <property type="match status" value="1"/>
</dbReference>
<feature type="binding site" evidence="9">
    <location>
        <position position="251"/>
    </location>
    <ligand>
        <name>Zn(2+)</name>
        <dbReference type="ChEBI" id="CHEBI:29105"/>
        <label>1</label>
    </ligand>
</feature>
<dbReference type="Gene3D" id="1.10.10.10">
    <property type="entry name" value="Winged helix-like DNA-binding domain superfamily/Winged helix DNA-binding domain"/>
    <property type="match status" value="1"/>
</dbReference>
<feature type="binding site" evidence="9">
    <location>
        <position position="277"/>
    </location>
    <ligand>
        <name>Zn(2+)</name>
        <dbReference type="ChEBI" id="CHEBI:29105"/>
        <label>1</label>
    </ligand>
</feature>
<dbReference type="Gene3D" id="3.30.40.10">
    <property type="entry name" value="Zinc/RING finger domain, C3HC4 (zinc finger)"/>
    <property type="match status" value="1"/>
</dbReference>
<evidence type="ECO:0000256" key="9">
    <source>
        <dbReference type="PIRSR" id="PIRSR628651-51"/>
    </source>
</evidence>
<dbReference type="InterPro" id="IPR028651">
    <property type="entry name" value="ING_fam"/>
</dbReference>
<evidence type="ECO:0000256" key="1">
    <source>
        <dbReference type="ARBA" id="ARBA00004123"/>
    </source>
</evidence>
<dbReference type="GO" id="GO:0005634">
    <property type="term" value="C:nucleus"/>
    <property type="evidence" value="ECO:0007669"/>
    <property type="project" value="UniProtKB-SubCell"/>
</dbReference>
<feature type="binding site" evidence="9">
    <location>
        <position position="280"/>
    </location>
    <ligand>
        <name>Zn(2+)</name>
        <dbReference type="ChEBI" id="CHEBI:29105"/>
        <label>1</label>
    </ligand>
</feature>
<evidence type="ECO:0000313" key="14">
    <source>
        <dbReference type="Proteomes" id="UP000019132"/>
    </source>
</evidence>
<evidence type="ECO:0000259" key="12">
    <source>
        <dbReference type="PROSITE" id="PS50016"/>
    </source>
</evidence>
<feature type="site" description="Histone H3K4me3 binding" evidence="8">
    <location>
        <position position="250"/>
    </location>
</feature>
<keyword evidence="7" id="KW-0539">Nucleus</keyword>
<evidence type="ECO:0000256" key="10">
    <source>
        <dbReference type="PROSITE-ProRule" id="PRU00146"/>
    </source>
</evidence>
<reference evidence="14" key="2">
    <citation type="submission" date="2010-04" db="EMBL/GenBank/DDBJ databases">
        <authorList>
            <person name="Buell R."/>
            <person name="Hamilton J."/>
            <person name="Hostetler J."/>
        </authorList>
    </citation>
    <scope>NUCLEOTIDE SEQUENCE [LARGE SCALE GENOMIC DNA]</scope>
    <source>
        <strain evidence="14">DAOM:BR144</strain>
    </source>
</reference>
<dbReference type="Proteomes" id="UP000019132">
    <property type="component" value="Unassembled WGS sequence"/>
</dbReference>
<feature type="region of interest" description="Disordered" evidence="11">
    <location>
        <begin position="120"/>
        <end position="243"/>
    </location>
</feature>
<feature type="binding site" evidence="9">
    <location>
        <position position="253"/>
    </location>
    <ligand>
        <name>Zn(2+)</name>
        <dbReference type="ChEBI" id="CHEBI:29105"/>
        <label>1</label>
    </ligand>
</feature>
<feature type="compositionally biased region" description="Polar residues" evidence="11">
    <location>
        <begin position="120"/>
        <end position="135"/>
    </location>
</feature>
<dbReference type="STRING" id="431595.K3XC02"/>
<feature type="site" description="Histone H3K4me3 binding" evidence="8">
    <location>
        <position position="261"/>
    </location>
</feature>
<dbReference type="InterPro" id="IPR036390">
    <property type="entry name" value="WH_DNA-bd_sf"/>
</dbReference>
<feature type="region of interest" description="Disordered" evidence="11">
    <location>
        <begin position="14"/>
        <end position="39"/>
    </location>
</feature>
<proteinExistence type="inferred from homology"/>
<feature type="compositionally biased region" description="Low complexity" evidence="11">
    <location>
        <begin position="14"/>
        <end position="23"/>
    </location>
</feature>
<dbReference type="InterPro" id="IPR025718">
    <property type="entry name" value="SAP30_Sin3-bd"/>
</dbReference>
<feature type="binding site" evidence="9">
    <location>
        <position position="264"/>
    </location>
    <ligand>
        <name>Zn(2+)</name>
        <dbReference type="ChEBI" id="CHEBI:29105"/>
        <label>2</label>
    </ligand>
</feature>
<keyword evidence="6" id="KW-0156">Chromatin regulator</keyword>
<dbReference type="VEuPathDB" id="FungiDB:PYU1_G014720"/>
<dbReference type="eggNOG" id="KOG1973">
    <property type="taxonomic scope" value="Eukaryota"/>
</dbReference>
<name>K3XC02_GLOUD</name>
<dbReference type="InterPro" id="IPR013083">
    <property type="entry name" value="Znf_RING/FYVE/PHD"/>
</dbReference>
<evidence type="ECO:0000256" key="2">
    <source>
        <dbReference type="ARBA" id="ARBA00010210"/>
    </source>
</evidence>